<sequence length="68" mass="7858">MTKRKRRQVLTVRVEFEPNRFSHDCLQQAYQRFSPTVAVSLSTPPNTDEAESDQQADPDILRPSRSPQ</sequence>
<dbReference type="RefSeq" id="WP_088915888.1">
    <property type="nucleotide sequence ID" value="NZ_CP018632.1"/>
</dbReference>
<evidence type="ECO:0000313" key="3">
    <source>
        <dbReference type="Proteomes" id="UP000250079"/>
    </source>
</evidence>
<name>A0A2Z2NKC8_9GAMM</name>
<keyword evidence="3" id="KW-1185">Reference proteome</keyword>
<dbReference type="EMBL" id="CP018632">
    <property type="protein sequence ID" value="ASJ70338.1"/>
    <property type="molecule type" value="Genomic_DNA"/>
</dbReference>
<evidence type="ECO:0000256" key="1">
    <source>
        <dbReference type="SAM" id="MobiDB-lite"/>
    </source>
</evidence>
<evidence type="ECO:0000313" key="2">
    <source>
        <dbReference type="EMBL" id="ASJ70338.1"/>
    </source>
</evidence>
<dbReference type="AlphaFoldDB" id="A0A2Z2NKC8"/>
<feature type="region of interest" description="Disordered" evidence="1">
    <location>
        <begin position="38"/>
        <end position="68"/>
    </location>
</feature>
<accession>A0A2Z2NKC8</accession>
<proteinExistence type="predicted"/>
<gene>
    <name evidence="2" type="ORF">IMCC3135_01080</name>
</gene>
<dbReference type="KEGG" id="gai:IMCC3135_01080"/>
<reference evidence="2 3" key="1">
    <citation type="submission" date="2016-12" db="EMBL/GenBank/DDBJ databases">
        <authorList>
            <person name="Song W.-J."/>
            <person name="Kurnit D.M."/>
        </authorList>
    </citation>
    <scope>NUCLEOTIDE SEQUENCE [LARGE SCALE GENOMIC DNA]</scope>
    <source>
        <strain evidence="2 3">IMCC3135</strain>
    </source>
</reference>
<dbReference type="Proteomes" id="UP000250079">
    <property type="component" value="Chromosome"/>
</dbReference>
<organism evidence="2 3">
    <name type="scientific">Granulosicoccus antarcticus IMCC3135</name>
    <dbReference type="NCBI Taxonomy" id="1192854"/>
    <lineage>
        <taxon>Bacteria</taxon>
        <taxon>Pseudomonadati</taxon>
        <taxon>Pseudomonadota</taxon>
        <taxon>Gammaproteobacteria</taxon>
        <taxon>Chromatiales</taxon>
        <taxon>Granulosicoccaceae</taxon>
        <taxon>Granulosicoccus</taxon>
    </lineage>
</organism>
<protein>
    <submittedName>
        <fullName evidence="2">Uncharacterized protein</fullName>
    </submittedName>
</protein>